<evidence type="ECO:0000313" key="1">
    <source>
        <dbReference type="EMBL" id="GAG57295.1"/>
    </source>
</evidence>
<organism evidence="1">
    <name type="scientific">marine sediment metagenome</name>
    <dbReference type="NCBI Taxonomy" id="412755"/>
    <lineage>
        <taxon>unclassified sequences</taxon>
        <taxon>metagenomes</taxon>
        <taxon>ecological metagenomes</taxon>
    </lineage>
</organism>
<feature type="non-terminal residue" evidence="1">
    <location>
        <position position="1"/>
    </location>
</feature>
<proteinExistence type="predicted"/>
<reference evidence="1" key="1">
    <citation type="journal article" date="2014" name="Front. Microbiol.">
        <title>High frequency of phylogenetically diverse reductive dehalogenase-homologous genes in deep subseafloor sedimentary metagenomes.</title>
        <authorList>
            <person name="Kawai M."/>
            <person name="Futagami T."/>
            <person name="Toyoda A."/>
            <person name="Takaki Y."/>
            <person name="Nishi S."/>
            <person name="Hori S."/>
            <person name="Arai W."/>
            <person name="Tsubouchi T."/>
            <person name="Morono Y."/>
            <person name="Uchiyama I."/>
            <person name="Ito T."/>
            <person name="Fujiyama A."/>
            <person name="Inagaki F."/>
            <person name="Takami H."/>
        </authorList>
    </citation>
    <scope>NUCLEOTIDE SEQUENCE</scope>
    <source>
        <strain evidence="1">Expedition CK06-06</strain>
    </source>
</reference>
<name>X0YMG1_9ZZZZ</name>
<accession>X0YMG1</accession>
<dbReference type="EMBL" id="BART01006070">
    <property type="protein sequence ID" value="GAG57295.1"/>
    <property type="molecule type" value="Genomic_DNA"/>
</dbReference>
<dbReference type="AlphaFoldDB" id="X0YMG1"/>
<gene>
    <name evidence="1" type="ORF">S01H4_13801</name>
</gene>
<comment type="caution">
    <text evidence="1">The sequence shown here is derived from an EMBL/GenBank/DDBJ whole genome shotgun (WGS) entry which is preliminary data.</text>
</comment>
<protein>
    <submittedName>
        <fullName evidence="1">Uncharacterized protein</fullName>
    </submittedName>
</protein>
<sequence>TAKGKYYLTVKKAKGVELPYNSIEYVPQMSSANRSDWKIIWNW</sequence>